<feature type="region of interest" description="Disordered" evidence="1">
    <location>
        <begin position="404"/>
        <end position="428"/>
    </location>
</feature>
<feature type="compositionally biased region" description="Polar residues" evidence="1">
    <location>
        <begin position="287"/>
        <end position="298"/>
    </location>
</feature>
<evidence type="ECO:0000256" key="1">
    <source>
        <dbReference type="SAM" id="MobiDB-lite"/>
    </source>
</evidence>
<feature type="compositionally biased region" description="Low complexity" evidence="1">
    <location>
        <begin position="47"/>
        <end position="59"/>
    </location>
</feature>
<feature type="compositionally biased region" description="Polar residues" evidence="1">
    <location>
        <begin position="410"/>
        <end position="428"/>
    </location>
</feature>
<reference evidence="2 3" key="1">
    <citation type="submission" date="2017-04" db="EMBL/GenBank/DDBJ databases">
        <authorList>
            <person name="Afonso C.L."/>
            <person name="Miller P.J."/>
            <person name="Scott M.A."/>
            <person name="Spackman E."/>
            <person name="Goraichik I."/>
            <person name="Dimitrov K.M."/>
            <person name="Suarez D.L."/>
            <person name="Swayne D.E."/>
        </authorList>
    </citation>
    <scope>NUCLEOTIDE SEQUENCE [LARGE SCALE GENOMIC DNA]</scope>
</reference>
<organism evidence="2 3">
    <name type="scientific">Maudiozyma saulgeensis</name>
    <dbReference type="NCBI Taxonomy" id="1789683"/>
    <lineage>
        <taxon>Eukaryota</taxon>
        <taxon>Fungi</taxon>
        <taxon>Dikarya</taxon>
        <taxon>Ascomycota</taxon>
        <taxon>Saccharomycotina</taxon>
        <taxon>Saccharomycetes</taxon>
        <taxon>Saccharomycetales</taxon>
        <taxon>Saccharomycetaceae</taxon>
        <taxon>Maudiozyma</taxon>
    </lineage>
</organism>
<dbReference type="EMBL" id="FXLY01000007">
    <property type="protein sequence ID" value="SMN21345.1"/>
    <property type="molecule type" value="Genomic_DNA"/>
</dbReference>
<dbReference type="Proteomes" id="UP000196158">
    <property type="component" value="Unassembled WGS sequence"/>
</dbReference>
<dbReference type="STRING" id="1789683.A0A1X7R6S5"/>
<evidence type="ECO:0000313" key="3">
    <source>
        <dbReference type="Proteomes" id="UP000196158"/>
    </source>
</evidence>
<gene>
    <name evidence="2" type="ORF">KASA_0L04158G</name>
</gene>
<dbReference type="AlphaFoldDB" id="A0A1X7R6S5"/>
<proteinExistence type="predicted"/>
<sequence length="641" mass="70759">MNFNNLNEQITTNMDIFQPTKVDTFIIKAYKIVTDGTILNSYHITTSSSSPLNNSNSGNVANDQDETDTDALNNNNNTGKVQRRKKKGSTIHPQYSKTFVKLSKIYNSLLSNGLFGDVSTSPKSDIELFQRFQQILKELELNFEMSPYSKYFNKVSETLFQVKEDNELTFDDPFWITLTDAILNYYNPRTGKIINQGRKKNVVKRNVSAGKNTNASETTNNNDFFNVTNNMLTDPTLSLQLQRKLQMIPQDVSSRSLNGYYTQPTSPGSGGFPFNLGGTDDDDILGNNFNNDTTGIPFNSNDGGSNNNNNNSNNSNNNNNNGNIPLQNGNNNFSYMNHKKRRSLGSLTLDESAMDDLLRFTNINKKQRTPQSFNNIIDDFRFPSNGVPLEKVALTKMSNVEVMKDGDTETGGNTNVNSSGPLTTSSLPVNGINTETGQTSASNSAPNTNMTNITETNSNGQSVIEQVSNNNDNVSGTGILTTLDNDLVNSGNKQNVVDSMNSNDINPISMNNNNMSDSGRVNTMQITPESTMNSNTANINLSSHTGESRPNCVGASNITSSAFSGQHGNGAMNNSIANAPMLDALFQELHGKYEAIMIEKDKRIGSLEAELESQRQETMWLRKMLIEDMGYIRNFLQNTQT</sequence>
<accession>A0A1X7R6S5</accession>
<name>A0A1X7R6S5_9SACH</name>
<feature type="region of interest" description="Disordered" evidence="1">
    <location>
        <begin position="46"/>
        <end position="90"/>
    </location>
</feature>
<dbReference type="OrthoDB" id="4070640at2759"/>
<feature type="compositionally biased region" description="Polar residues" evidence="1">
    <location>
        <begin position="256"/>
        <end position="267"/>
    </location>
</feature>
<evidence type="ECO:0000313" key="2">
    <source>
        <dbReference type="EMBL" id="SMN21345.1"/>
    </source>
</evidence>
<keyword evidence="3" id="KW-1185">Reference proteome</keyword>
<protein>
    <submittedName>
        <fullName evidence="2">Similar to Saccharomyces cerevisiae YNL199C GCR2 Transcriptional activator of genes involved in glycolysis</fullName>
    </submittedName>
</protein>
<feature type="compositionally biased region" description="Low complexity" evidence="1">
    <location>
        <begin position="299"/>
        <end position="332"/>
    </location>
</feature>
<feature type="region of interest" description="Disordered" evidence="1">
    <location>
        <begin position="256"/>
        <end position="336"/>
    </location>
</feature>